<evidence type="ECO:0000256" key="2">
    <source>
        <dbReference type="ARBA" id="ARBA00022692"/>
    </source>
</evidence>
<sequence>MEGIGVVMPVENEMAKPQQFLGCPGVLNIAMTVVICLYGLVGFFGFIKYGDDVRGSVTLNLPQDE</sequence>
<dbReference type="GO" id="GO:0015179">
    <property type="term" value="F:L-amino acid transmembrane transporter activity"/>
    <property type="evidence" value="ECO:0007669"/>
    <property type="project" value="TreeGrafter"/>
</dbReference>
<keyword evidence="8" id="KW-1185">Reference proteome</keyword>
<evidence type="ECO:0000256" key="4">
    <source>
        <dbReference type="ARBA" id="ARBA00023136"/>
    </source>
</evidence>
<dbReference type="STRING" id="104452.A0A0L7JVV7"/>
<keyword evidence="4 5" id="KW-0472">Membrane</keyword>
<dbReference type="PANTHER" id="PTHR22950:SF494">
    <property type="entry name" value="GH04538P"/>
    <property type="match status" value="1"/>
</dbReference>
<accession>A0A0L7JVV7</accession>
<feature type="transmembrane region" description="Helical" evidence="5">
    <location>
        <begin position="26"/>
        <end position="47"/>
    </location>
</feature>
<feature type="non-terminal residue" evidence="7">
    <location>
        <position position="65"/>
    </location>
</feature>
<feature type="domain" description="Amino acid transporter transmembrane" evidence="6">
    <location>
        <begin position="2"/>
        <end position="64"/>
    </location>
</feature>
<evidence type="ECO:0000259" key="6">
    <source>
        <dbReference type="Pfam" id="PF01490"/>
    </source>
</evidence>
<keyword evidence="3 5" id="KW-1133">Transmembrane helix</keyword>
<dbReference type="AlphaFoldDB" id="A0A0L7JVV7"/>
<comment type="subcellular location">
    <subcellularLocation>
        <location evidence="1">Membrane</location>
        <topology evidence="1">Multi-pass membrane protein</topology>
    </subcellularLocation>
</comment>
<organism evidence="7 8">
    <name type="scientific">Operophtera brumata</name>
    <name type="common">Winter moth</name>
    <name type="synonym">Phalaena brumata</name>
    <dbReference type="NCBI Taxonomy" id="104452"/>
    <lineage>
        <taxon>Eukaryota</taxon>
        <taxon>Metazoa</taxon>
        <taxon>Ecdysozoa</taxon>
        <taxon>Arthropoda</taxon>
        <taxon>Hexapoda</taxon>
        <taxon>Insecta</taxon>
        <taxon>Pterygota</taxon>
        <taxon>Neoptera</taxon>
        <taxon>Endopterygota</taxon>
        <taxon>Lepidoptera</taxon>
        <taxon>Glossata</taxon>
        <taxon>Ditrysia</taxon>
        <taxon>Geometroidea</taxon>
        <taxon>Geometridae</taxon>
        <taxon>Larentiinae</taxon>
        <taxon>Operophtera</taxon>
    </lineage>
</organism>
<dbReference type="Proteomes" id="UP000037510">
    <property type="component" value="Unassembled WGS sequence"/>
</dbReference>
<gene>
    <name evidence="7" type="ORF">OBRU01_27320</name>
</gene>
<keyword evidence="2 5" id="KW-0812">Transmembrane</keyword>
<name>A0A0L7JVV7_OPEBR</name>
<evidence type="ECO:0000256" key="5">
    <source>
        <dbReference type="SAM" id="Phobius"/>
    </source>
</evidence>
<evidence type="ECO:0000313" key="7">
    <source>
        <dbReference type="EMBL" id="KOB49267.1"/>
    </source>
</evidence>
<dbReference type="EMBL" id="JTDY01022826">
    <property type="protein sequence ID" value="KOB49267.1"/>
    <property type="molecule type" value="Genomic_DNA"/>
</dbReference>
<comment type="caution">
    <text evidence="7">The sequence shown here is derived from an EMBL/GenBank/DDBJ whole genome shotgun (WGS) entry which is preliminary data.</text>
</comment>
<evidence type="ECO:0000256" key="3">
    <source>
        <dbReference type="ARBA" id="ARBA00022989"/>
    </source>
</evidence>
<dbReference type="InterPro" id="IPR013057">
    <property type="entry name" value="AA_transpt_TM"/>
</dbReference>
<dbReference type="PANTHER" id="PTHR22950">
    <property type="entry name" value="AMINO ACID TRANSPORTER"/>
    <property type="match status" value="1"/>
</dbReference>
<evidence type="ECO:0000256" key="1">
    <source>
        <dbReference type="ARBA" id="ARBA00004141"/>
    </source>
</evidence>
<dbReference type="Pfam" id="PF01490">
    <property type="entry name" value="Aa_trans"/>
    <property type="match status" value="1"/>
</dbReference>
<protein>
    <submittedName>
        <fullName evidence="7">Amino acid transporter</fullName>
    </submittedName>
</protein>
<proteinExistence type="predicted"/>
<dbReference type="GO" id="GO:0005774">
    <property type="term" value="C:vacuolar membrane"/>
    <property type="evidence" value="ECO:0007669"/>
    <property type="project" value="TreeGrafter"/>
</dbReference>
<reference evidence="7 8" key="1">
    <citation type="journal article" date="2015" name="Genome Biol. Evol.">
        <title>The genome of winter moth (Operophtera brumata) provides a genomic perspective on sexual dimorphism and phenology.</title>
        <authorList>
            <person name="Derks M.F."/>
            <person name="Smit S."/>
            <person name="Salis L."/>
            <person name="Schijlen E."/>
            <person name="Bossers A."/>
            <person name="Mateman C."/>
            <person name="Pijl A.S."/>
            <person name="de Ridder D."/>
            <person name="Groenen M.A."/>
            <person name="Visser M.E."/>
            <person name="Megens H.J."/>
        </authorList>
    </citation>
    <scope>NUCLEOTIDE SEQUENCE [LARGE SCALE GENOMIC DNA]</scope>
    <source>
        <strain evidence="7">WM2013NL</strain>
        <tissue evidence="7">Head and thorax</tissue>
    </source>
</reference>
<evidence type="ECO:0000313" key="8">
    <source>
        <dbReference type="Proteomes" id="UP000037510"/>
    </source>
</evidence>